<keyword evidence="7" id="KW-1185">Reference proteome</keyword>
<dbReference type="InterPro" id="IPR000472">
    <property type="entry name" value="Activin_recp"/>
</dbReference>
<proteinExistence type="predicted"/>
<sequence length="141" mass="15624">MKYPVFWCFFCLSVLEEANGTDFLTCVCTTSACEATGNDICVTAGLCYAQWQDSKDGKDPITRGCIIRRTPLLCQNRKPKLKIGANWPSLYCCSTDLCNKEAVPPPPLKTINGSLTTLSPEDMMEYDINKQTGRCEGSHPK</sequence>
<feature type="domain" description="Activin types I and II receptor" evidence="5">
    <location>
        <begin position="24"/>
        <end position="101"/>
    </location>
</feature>
<evidence type="ECO:0000256" key="2">
    <source>
        <dbReference type="ARBA" id="ARBA00022729"/>
    </source>
</evidence>
<protein>
    <recommendedName>
        <fullName evidence="5">Activin types I and II receptor domain-containing protein</fullName>
    </recommendedName>
</protein>
<reference evidence="6" key="1">
    <citation type="submission" date="2023-07" db="EMBL/GenBank/DDBJ databases">
        <title>Chromosome-level genome assembly of Artemia franciscana.</title>
        <authorList>
            <person name="Jo E."/>
        </authorList>
    </citation>
    <scope>NUCLEOTIDE SEQUENCE</scope>
    <source>
        <tissue evidence="6">Whole body</tissue>
    </source>
</reference>
<dbReference type="GO" id="GO:0016020">
    <property type="term" value="C:membrane"/>
    <property type="evidence" value="ECO:0007669"/>
    <property type="project" value="UniProtKB-SubCell"/>
</dbReference>
<keyword evidence="2 4" id="KW-0732">Signal</keyword>
<evidence type="ECO:0000313" key="7">
    <source>
        <dbReference type="Proteomes" id="UP001187531"/>
    </source>
</evidence>
<dbReference type="PROSITE" id="PS51257">
    <property type="entry name" value="PROKAR_LIPOPROTEIN"/>
    <property type="match status" value="1"/>
</dbReference>
<comment type="subcellular location">
    <subcellularLocation>
        <location evidence="1">Membrane</location>
    </subcellularLocation>
</comment>
<evidence type="ECO:0000259" key="5">
    <source>
        <dbReference type="Pfam" id="PF01064"/>
    </source>
</evidence>
<gene>
    <name evidence="6" type="ORF">QYM36_018026</name>
</gene>
<evidence type="ECO:0000313" key="6">
    <source>
        <dbReference type="EMBL" id="KAK2703563.1"/>
    </source>
</evidence>
<dbReference type="AlphaFoldDB" id="A0AA88H7N5"/>
<dbReference type="GO" id="GO:0004675">
    <property type="term" value="F:transmembrane receptor protein serine/threonine kinase activity"/>
    <property type="evidence" value="ECO:0007669"/>
    <property type="project" value="InterPro"/>
</dbReference>
<accession>A0AA88H7N5</accession>
<feature type="chain" id="PRO_5041731505" description="Activin types I and II receptor domain-containing protein" evidence="4">
    <location>
        <begin position="21"/>
        <end position="141"/>
    </location>
</feature>
<feature type="signal peptide" evidence="4">
    <location>
        <begin position="1"/>
        <end position="20"/>
    </location>
</feature>
<dbReference type="InterPro" id="IPR045860">
    <property type="entry name" value="Snake_toxin-like_sf"/>
</dbReference>
<dbReference type="Gene3D" id="2.10.60.10">
    <property type="entry name" value="CD59"/>
    <property type="match status" value="1"/>
</dbReference>
<dbReference type="Pfam" id="PF01064">
    <property type="entry name" value="Activin_recp"/>
    <property type="match status" value="1"/>
</dbReference>
<evidence type="ECO:0000256" key="3">
    <source>
        <dbReference type="ARBA" id="ARBA00023136"/>
    </source>
</evidence>
<evidence type="ECO:0000256" key="4">
    <source>
        <dbReference type="SAM" id="SignalP"/>
    </source>
</evidence>
<name>A0AA88H7N5_ARTSF</name>
<dbReference type="EMBL" id="JAVRJZ010000088">
    <property type="protein sequence ID" value="KAK2703563.1"/>
    <property type="molecule type" value="Genomic_DNA"/>
</dbReference>
<comment type="caution">
    <text evidence="6">The sequence shown here is derived from an EMBL/GenBank/DDBJ whole genome shotgun (WGS) entry which is preliminary data.</text>
</comment>
<evidence type="ECO:0000256" key="1">
    <source>
        <dbReference type="ARBA" id="ARBA00004370"/>
    </source>
</evidence>
<dbReference type="SUPFAM" id="SSF57302">
    <property type="entry name" value="Snake toxin-like"/>
    <property type="match status" value="1"/>
</dbReference>
<organism evidence="6 7">
    <name type="scientific">Artemia franciscana</name>
    <name type="common">Brine shrimp</name>
    <name type="synonym">Artemia sanfranciscana</name>
    <dbReference type="NCBI Taxonomy" id="6661"/>
    <lineage>
        <taxon>Eukaryota</taxon>
        <taxon>Metazoa</taxon>
        <taxon>Ecdysozoa</taxon>
        <taxon>Arthropoda</taxon>
        <taxon>Crustacea</taxon>
        <taxon>Branchiopoda</taxon>
        <taxon>Anostraca</taxon>
        <taxon>Artemiidae</taxon>
        <taxon>Artemia</taxon>
    </lineage>
</organism>
<dbReference type="Proteomes" id="UP001187531">
    <property type="component" value="Unassembled WGS sequence"/>
</dbReference>
<keyword evidence="3" id="KW-0472">Membrane</keyword>